<keyword evidence="2" id="KW-0597">Phosphoprotein</keyword>
<evidence type="ECO:0000313" key="5">
    <source>
        <dbReference type="EMBL" id="MFC5718845.1"/>
    </source>
</evidence>
<dbReference type="Pfam" id="PF00196">
    <property type="entry name" value="GerE"/>
    <property type="match status" value="1"/>
</dbReference>
<feature type="modified residue" description="4-aspartylphosphate" evidence="2">
    <location>
        <position position="69"/>
    </location>
</feature>
<dbReference type="SMART" id="SM00448">
    <property type="entry name" value="REC"/>
    <property type="match status" value="1"/>
</dbReference>
<keyword evidence="1" id="KW-0238">DNA-binding</keyword>
<comment type="caution">
    <text evidence="5">The sequence shown here is derived from an EMBL/GenBank/DDBJ whole genome shotgun (WGS) entry which is preliminary data.</text>
</comment>
<protein>
    <submittedName>
        <fullName evidence="5">Response regulator transcription factor</fullName>
    </submittedName>
</protein>
<dbReference type="SUPFAM" id="SSF52172">
    <property type="entry name" value="CheY-like"/>
    <property type="match status" value="1"/>
</dbReference>
<gene>
    <name evidence="5" type="ORF">ACFP1Z_01455</name>
</gene>
<dbReference type="Pfam" id="PF00072">
    <property type="entry name" value="Response_reg"/>
    <property type="match status" value="1"/>
</dbReference>
<dbReference type="PRINTS" id="PR00038">
    <property type="entry name" value="HTHLUXR"/>
</dbReference>
<dbReference type="CDD" id="cd19930">
    <property type="entry name" value="REC_DesR-like"/>
    <property type="match status" value="1"/>
</dbReference>
<dbReference type="PROSITE" id="PS50043">
    <property type="entry name" value="HTH_LUXR_2"/>
    <property type="match status" value="1"/>
</dbReference>
<dbReference type="InterPro" id="IPR016032">
    <property type="entry name" value="Sig_transdc_resp-reg_C-effctor"/>
</dbReference>
<dbReference type="SUPFAM" id="SSF46894">
    <property type="entry name" value="C-terminal effector domain of the bipartite response regulators"/>
    <property type="match status" value="1"/>
</dbReference>
<dbReference type="InterPro" id="IPR001789">
    <property type="entry name" value="Sig_transdc_resp-reg_receiver"/>
</dbReference>
<proteinExistence type="predicted"/>
<evidence type="ECO:0000256" key="2">
    <source>
        <dbReference type="PROSITE-ProRule" id="PRU00169"/>
    </source>
</evidence>
<feature type="domain" description="Response regulatory" evidence="4">
    <location>
        <begin position="17"/>
        <end position="134"/>
    </location>
</feature>
<keyword evidence="6" id="KW-1185">Reference proteome</keyword>
<dbReference type="InterPro" id="IPR000792">
    <property type="entry name" value="Tscrpt_reg_LuxR_C"/>
</dbReference>
<evidence type="ECO:0000259" key="4">
    <source>
        <dbReference type="PROSITE" id="PS50110"/>
    </source>
</evidence>
<evidence type="ECO:0000259" key="3">
    <source>
        <dbReference type="PROSITE" id="PS50043"/>
    </source>
</evidence>
<accession>A0ABW0YXL4</accession>
<feature type="domain" description="HTH luxR-type" evidence="3">
    <location>
        <begin position="149"/>
        <end position="214"/>
    </location>
</feature>
<name>A0ABW0YXL4_9ACTN</name>
<dbReference type="Proteomes" id="UP001596083">
    <property type="component" value="Unassembled WGS sequence"/>
</dbReference>
<dbReference type="Gene3D" id="3.40.50.2300">
    <property type="match status" value="1"/>
</dbReference>
<dbReference type="InterPro" id="IPR039420">
    <property type="entry name" value="WalR-like"/>
</dbReference>
<evidence type="ECO:0000313" key="6">
    <source>
        <dbReference type="Proteomes" id="UP001596083"/>
    </source>
</evidence>
<dbReference type="RefSeq" id="WP_390313836.1">
    <property type="nucleotide sequence ID" value="NZ_JBHSPB010000001.1"/>
</dbReference>
<evidence type="ECO:0000256" key="1">
    <source>
        <dbReference type="ARBA" id="ARBA00023125"/>
    </source>
</evidence>
<reference evidence="6" key="1">
    <citation type="journal article" date="2019" name="Int. J. Syst. Evol. Microbiol.">
        <title>The Global Catalogue of Microorganisms (GCM) 10K type strain sequencing project: providing services to taxonomists for standard genome sequencing and annotation.</title>
        <authorList>
            <consortium name="The Broad Institute Genomics Platform"/>
            <consortium name="The Broad Institute Genome Sequencing Center for Infectious Disease"/>
            <person name="Wu L."/>
            <person name="Ma J."/>
        </authorList>
    </citation>
    <scope>NUCLEOTIDE SEQUENCE [LARGE SCALE GENOMIC DNA]</scope>
    <source>
        <strain evidence="6">CGMCC 4.7304</strain>
    </source>
</reference>
<dbReference type="SMART" id="SM00421">
    <property type="entry name" value="HTH_LUXR"/>
    <property type="match status" value="1"/>
</dbReference>
<dbReference type="EMBL" id="JBHSPB010000001">
    <property type="protein sequence ID" value="MFC5718845.1"/>
    <property type="molecule type" value="Genomic_DNA"/>
</dbReference>
<dbReference type="InterPro" id="IPR011006">
    <property type="entry name" value="CheY-like_superfamily"/>
</dbReference>
<dbReference type="CDD" id="cd06170">
    <property type="entry name" value="LuxR_C_like"/>
    <property type="match status" value="1"/>
</dbReference>
<dbReference type="PANTHER" id="PTHR43214">
    <property type="entry name" value="TWO-COMPONENT RESPONSE REGULATOR"/>
    <property type="match status" value="1"/>
</dbReference>
<dbReference type="PANTHER" id="PTHR43214:SF42">
    <property type="entry name" value="TRANSCRIPTIONAL REGULATORY PROTEIN DESR"/>
    <property type="match status" value="1"/>
</dbReference>
<dbReference type="PROSITE" id="PS50110">
    <property type="entry name" value="RESPONSE_REGULATORY"/>
    <property type="match status" value="1"/>
</dbReference>
<sequence>MTAQPHLPGPDTPRTVRVLLAEDQSMVREALAALLGLEPDIEVVAQVARGDEVLPAARARDDLDVVLLDIEMPGMTGLDAAAQVRRELPGLKVVILTTFGRPGYLRRAMESGADAFLVKDAPAAQLADALRRVLRGERVIDPTLAAAALAEGANPLTDRERAVLSASADGSTNAELARSLHLSHGTVRNYLSTAIQKTGARNRAEAVRIARDKGWL</sequence>
<organism evidence="5 6">
    <name type="scientific">Streptomyces gamaensis</name>
    <dbReference type="NCBI Taxonomy" id="1763542"/>
    <lineage>
        <taxon>Bacteria</taxon>
        <taxon>Bacillati</taxon>
        <taxon>Actinomycetota</taxon>
        <taxon>Actinomycetes</taxon>
        <taxon>Kitasatosporales</taxon>
        <taxon>Streptomycetaceae</taxon>
        <taxon>Streptomyces</taxon>
    </lineage>
</organism>